<evidence type="ECO:0000256" key="8">
    <source>
        <dbReference type="SAM" id="Phobius"/>
    </source>
</evidence>
<evidence type="ECO:0000313" key="10">
    <source>
        <dbReference type="Proteomes" id="UP001063350"/>
    </source>
</evidence>
<keyword evidence="5 8" id="KW-1133">Transmembrane helix</keyword>
<sequence length="141" mass="15943">MKVHRKSISSPRIEMLPLIDIVFLLLVFFIYAMLSMAVHHGQPVDLPDSTGAVLEPDEAIGITIQDMGDTIRLHVNEQPVRLEELSAVLREQAGEEREQEVKVFADRTVAYQELFRVLDRIRQAGLSRISLQARPEEVASP</sequence>
<comment type="subcellular location">
    <subcellularLocation>
        <location evidence="1">Cell membrane</location>
        <topology evidence="1">Single-pass membrane protein</topology>
    </subcellularLocation>
    <subcellularLocation>
        <location evidence="7">Cell membrane</location>
        <topology evidence="7">Single-pass type II membrane protein</topology>
    </subcellularLocation>
</comment>
<comment type="similarity">
    <text evidence="2 7">Belongs to the ExbD/TolR family.</text>
</comment>
<keyword evidence="6 8" id="KW-0472">Membrane</keyword>
<keyword evidence="7" id="KW-0813">Transport</keyword>
<feature type="transmembrane region" description="Helical" evidence="8">
    <location>
        <begin position="21"/>
        <end position="39"/>
    </location>
</feature>
<gene>
    <name evidence="9" type="ORF">GF1_27640</name>
</gene>
<organism evidence="9 10">
    <name type="scientific">Desulfolithobacter dissulfuricans</name>
    <dbReference type="NCBI Taxonomy" id="2795293"/>
    <lineage>
        <taxon>Bacteria</taxon>
        <taxon>Pseudomonadati</taxon>
        <taxon>Thermodesulfobacteriota</taxon>
        <taxon>Desulfobulbia</taxon>
        <taxon>Desulfobulbales</taxon>
        <taxon>Desulfobulbaceae</taxon>
        <taxon>Desulfolithobacter</taxon>
    </lineage>
</organism>
<evidence type="ECO:0000256" key="6">
    <source>
        <dbReference type="ARBA" id="ARBA00023136"/>
    </source>
</evidence>
<accession>A0A915U2Y9</accession>
<dbReference type="PANTHER" id="PTHR30558">
    <property type="entry name" value="EXBD MEMBRANE COMPONENT OF PMF-DRIVEN MACROMOLECULE IMPORT SYSTEM"/>
    <property type="match status" value="1"/>
</dbReference>
<dbReference type="AlphaFoldDB" id="A0A915U2Y9"/>
<evidence type="ECO:0000256" key="4">
    <source>
        <dbReference type="ARBA" id="ARBA00022692"/>
    </source>
</evidence>
<dbReference type="GO" id="GO:0005886">
    <property type="term" value="C:plasma membrane"/>
    <property type="evidence" value="ECO:0007669"/>
    <property type="project" value="UniProtKB-SubCell"/>
</dbReference>
<keyword evidence="3" id="KW-1003">Cell membrane</keyword>
<dbReference type="Proteomes" id="UP001063350">
    <property type="component" value="Chromosome"/>
</dbReference>
<evidence type="ECO:0000313" key="9">
    <source>
        <dbReference type="EMBL" id="BCO10388.1"/>
    </source>
</evidence>
<dbReference type="Pfam" id="PF02472">
    <property type="entry name" value="ExbD"/>
    <property type="match status" value="1"/>
</dbReference>
<proteinExistence type="inferred from homology"/>
<keyword evidence="10" id="KW-1185">Reference proteome</keyword>
<protein>
    <recommendedName>
        <fullName evidence="11">Biopolymer transporter ExbD</fullName>
    </recommendedName>
</protein>
<dbReference type="GO" id="GO:0015031">
    <property type="term" value="P:protein transport"/>
    <property type="evidence" value="ECO:0007669"/>
    <property type="project" value="UniProtKB-KW"/>
</dbReference>
<keyword evidence="4 7" id="KW-0812">Transmembrane</keyword>
<dbReference type="Gene3D" id="3.30.420.270">
    <property type="match status" value="1"/>
</dbReference>
<evidence type="ECO:0008006" key="11">
    <source>
        <dbReference type="Google" id="ProtNLM"/>
    </source>
</evidence>
<evidence type="ECO:0000256" key="7">
    <source>
        <dbReference type="RuleBase" id="RU003879"/>
    </source>
</evidence>
<evidence type="ECO:0000256" key="2">
    <source>
        <dbReference type="ARBA" id="ARBA00005811"/>
    </source>
</evidence>
<keyword evidence="7" id="KW-0653">Protein transport</keyword>
<dbReference type="InterPro" id="IPR003400">
    <property type="entry name" value="ExbD"/>
</dbReference>
<evidence type="ECO:0000256" key="1">
    <source>
        <dbReference type="ARBA" id="ARBA00004162"/>
    </source>
</evidence>
<reference evidence="9" key="1">
    <citation type="submission" date="2020-12" db="EMBL/GenBank/DDBJ databases">
        <title>Desulfobium dissulfuricans gen. nov., sp. nov., a novel mesophilic, sulfate-reducing bacterium isolated from a deep-sea hydrothermal vent.</title>
        <authorList>
            <person name="Hashimoto Y."/>
            <person name="Tame A."/>
            <person name="Sawayama S."/>
            <person name="Miyazaki J."/>
            <person name="Takai K."/>
            <person name="Nakagawa S."/>
        </authorList>
    </citation>
    <scope>NUCLEOTIDE SEQUENCE</scope>
    <source>
        <strain evidence="9">GF1</strain>
    </source>
</reference>
<evidence type="ECO:0000256" key="3">
    <source>
        <dbReference type="ARBA" id="ARBA00022475"/>
    </source>
</evidence>
<dbReference type="RefSeq" id="WP_267927120.1">
    <property type="nucleotide sequence ID" value="NZ_AP024233.1"/>
</dbReference>
<dbReference type="KEGG" id="ddu:GF1_27640"/>
<name>A0A915U2Y9_9BACT</name>
<evidence type="ECO:0000256" key="5">
    <source>
        <dbReference type="ARBA" id="ARBA00022989"/>
    </source>
</evidence>
<dbReference type="EMBL" id="AP024233">
    <property type="protein sequence ID" value="BCO10388.1"/>
    <property type="molecule type" value="Genomic_DNA"/>
</dbReference>
<dbReference type="GO" id="GO:0022857">
    <property type="term" value="F:transmembrane transporter activity"/>
    <property type="evidence" value="ECO:0007669"/>
    <property type="project" value="InterPro"/>
</dbReference>
<dbReference type="PANTHER" id="PTHR30558:SF3">
    <property type="entry name" value="BIOPOLYMER TRANSPORT PROTEIN EXBD-RELATED"/>
    <property type="match status" value="1"/>
</dbReference>